<reference evidence="9 10" key="1">
    <citation type="submission" date="2020-04" db="EMBL/GenBank/DDBJ databases">
        <title>Molecular characterization of pseudomonads from Agaricus bisporus reveal novel blotch 2 pathogens in Western Europe.</title>
        <authorList>
            <person name="Taparia T."/>
            <person name="Krijger M."/>
            <person name="Haynes E."/>
            <person name="Elpinstone J.G."/>
            <person name="Noble R."/>
            <person name="Van Der Wolf J."/>
        </authorList>
    </citation>
    <scope>NUCLEOTIDE SEQUENCE [LARGE SCALE GENOMIC DNA]</scope>
    <source>
        <strain evidence="9 10">H7001</strain>
    </source>
</reference>
<evidence type="ECO:0000256" key="6">
    <source>
        <dbReference type="SAM" id="SignalP"/>
    </source>
</evidence>
<dbReference type="GO" id="GO:0008237">
    <property type="term" value="F:metallopeptidase activity"/>
    <property type="evidence" value="ECO:0007669"/>
    <property type="project" value="UniProtKB-KW"/>
</dbReference>
<feature type="chain" id="PRO_5030565026" evidence="6">
    <location>
        <begin position="23"/>
        <end position="449"/>
    </location>
</feature>
<dbReference type="PANTHER" id="PTHR43690:SF17">
    <property type="entry name" value="PROTEIN YHJJ"/>
    <property type="match status" value="1"/>
</dbReference>
<evidence type="ECO:0000256" key="5">
    <source>
        <dbReference type="ARBA" id="ARBA00023049"/>
    </source>
</evidence>
<dbReference type="InterPro" id="IPR007863">
    <property type="entry name" value="Peptidase_M16_C"/>
</dbReference>
<dbReference type="RefSeq" id="WP_177105012.1">
    <property type="nucleotide sequence ID" value="NZ_JACAQB010000023.1"/>
</dbReference>
<dbReference type="Pfam" id="PF05193">
    <property type="entry name" value="Peptidase_M16_C"/>
    <property type="match status" value="1"/>
</dbReference>
<keyword evidence="2" id="KW-0645">Protease</keyword>
<keyword evidence="3" id="KW-0378">Hydrolase</keyword>
<dbReference type="Pfam" id="PF00675">
    <property type="entry name" value="Peptidase_M16"/>
    <property type="match status" value="1"/>
</dbReference>
<keyword evidence="5" id="KW-0482">Metalloprotease</keyword>
<evidence type="ECO:0000256" key="4">
    <source>
        <dbReference type="ARBA" id="ARBA00022833"/>
    </source>
</evidence>
<evidence type="ECO:0000313" key="10">
    <source>
        <dbReference type="Proteomes" id="UP000539985"/>
    </source>
</evidence>
<accession>A0A7Y8C471</accession>
<keyword evidence="4" id="KW-0862">Zinc</keyword>
<feature type="signal peptide" evidence="6">
    <location>
        <begin position="1"/>
        <end position="22"/>
    </location>
</feature>
<dbReference type="PANTHER" id="PTHR43690">
    <property type="entry name" value="NARDILYSIN"/>
    <property type="match status" value="1"/>
</dbReference>
<dbReference type="GO" id="GO:0046872">
    <property type="term" value="F:metal ion binding"/>
    <property type="evidence" value="ECO:0007669"/>
    <property type="project" value="InterPro"/>
</dbReference>
<proteinExistence type="inferred from homology"/>
<dbReference type="SUPFAM" id="SSF63411">
    <property type="entry name" value="LuxS/MPP-like metallohydrolase"/>
    <property type="match status" value="2"/>
</dbReference>
<dbReference type="Proteomes" id="UP000539985">
    <property type="component" value="Unassembled WGS sequence"/>
</dbReference>
<organism evidence="9 10">
    <name type="scientific">Pseudomonas gingeri</name>
    <dbReference type="NCBI Taxonomy" id="117681"/>
    <lineage>
        <taxon>Bacteria</taxon>
        <taxon>Pseudomonadati</taxon>
        <taxon>Pseudomonadota</taxon>
        <taxon>Gammaproteobacteria</taxon>
        <taxon>Pseudomonadales</taxon>
        <taxon>Pseudomonadaceae</taxon>
        <taxon>Pseudomonas</taxon>
    </lineage>
</organism>
<dbReference type="InterPro" id="IPR050626">
    <property type="entry name" value="Peptidase_M16"/>
</dbReference>
<evidence type="ECO:0000256" key="3">
    <source>
        <dbReference type="ARBA" id="ARBA00022801"/>
    </source>
</evidence>
<dbReference type="InterPro" id="IPR011249">
    <property type="entry name" value="Metalloenz_LuxS/M16"/>
</dbReference>
<name>A0A7Y8C471_9PSED</name>
<sequence length="449" mass="50683">MKRPSSRRALGLLFLLPVVALASPSPSTHELMLDNGLKIIVREDHRAPVVATQLWYKVGSSHEPPGESGLSHALEHLLFQGSSKVCPTQAFQIMERLGARINAFTNHDATTYEYLMPRHVLGVALEIMADQMSSAQLSPAAFRREIEVIKNERFQNVDDTPGEILDEKMRSIAFTTSGYRTSTIGWQHDLQRMNVEQLQRWYARWYAPNNATLVVVGDITPGEVESLARRYFADLPSRTLPEIRSPLELNEPGERRITLQTRNEFPSLIMAFNVPSLVTAADPQTAHTLRLLNELLGVGSGSRIFRQLKFREELVTRAHSRYEAFNRGDALLKIFVDLDTQKNPSLDDIQARLWQLLDELKQTPVSAQELERARTRMVAQRVFALDSLENQAQKLGGLESAGLSWALEEQEQEHLKAVTPLDIQHAAQTYLTRERLSVAMANPGRSPHE</sequence>
<feature type="domain" description="Peptidase M16 C-terminal" evidence="8">
    <location>
        <begin position="193"/>
        <end position="376"/>
    </location>
</feature>
<dbReference type="Gene3D" id="3.30.830.10">
    <property type="entry name" value="Metalloenzyme, LuxS/M16 peptidase-like"/>
    <property type="match status" value="2"/>
</dbReference>
<dbReference type="InterPro" id="IPR011765">
    <property type="entry name" value="Pept_M16_N"/>
</dbReference>
<evidence type="ECO:0000313" key="9">
    <source>
        <dbReference type="EMBL" id="NWB99360.1"/>
    </source>
</evidence>
<gene>
    <name evidence="9" type="ORF">HX882_26050</name>
</gene>
<dbReference type="EMBL" id="JACAQB010000023">
    <property type="protein sequence ID" value="NWB99360.1"/>
    <property type="molecule type" value="Genomic_DNA"/>
</dbReference>
<evidence type="ECO:0000259" key="7">
    <source>
        <dbReference type="Pfam" id="PF00675"/>
    </source>
</evidence>
<evidence type="ECO:0000256" key="1">
    <source>
        <dbReference type="ARBA" id="ARBA00007261"/>
    </source>
</evidence>
<evidence type="ECO:0000256" key="2">
    <source>
        <dbReference type="ARBA" id="ARBA00022670"/>
    </source>
</evidence>
<comment type="caution">
    <text evidence="9">The sequence shown here is derived from an EMBL/GenBank/DDBJ whole genome shotgun (WGS) entry which is preliminary data.</text>
</comment>
<dbReference type="GO" id="GO:0006508">
    <property type="term" value="P:proteolysis"/>
    <property type="evidence" value="ECO:0007669"/>
    <property type="project" value="UniProtKB-KW"/>
</dbReference>
<protein>
    <submittedName>
        <fullName evidence="9">Insulinase family protein</fullName>
    </submittedName>
</protein>
<keyword evidence="6" id="KW-0732">Signal</keyword>
<dbReference type="AlphaFoldDB" id="A0A7Y8C471"/>
<evidence type="ECO:0000259" key="8">
    <source>
        <dbReference type="Pfam" id="PF05193"/>
    </source>
</evidence>
<feature type="domain" description="Peptidase M16 N-terminal" evidence="7">
    <location>
        <begin position="39"/>
        <end position="182"/>
    </location>
</feature>
<comment type="similarity">
    <text evidence="1">Belongs to the peptidase M16 family.</text>
</comment>